<evidence type="ECO:0000256" key="5">
    <source>
        <dbReference type="ARBA" id="ARBA00022970"/>
    </source>
</evidence>
<gene>
    <name evidence="11" type="ORF">GCM10009535_21510</name>
</gene>
<dbReference type="PANTHER" id="PTHR11795:SF450">
    <property type="entry name" value="ABC TRANSPORTER PERMEASE PROTEIN"/>
    <property type="match status" value="1"/>
</dbReference>
<proteinExistence type="inferred from homology"/>
<keyword evidence="2" id="KW-0813">Transport</keyword>
<dbReference type="RefSeq" id="WP_343999757.1">
    <property type="nucleotide sequence ID" value="NZ_BAAAGU010000018.1"/>
</dbReference>
<keyword evidence="5" id="KW-0029">Amino-acid transport</keyword>
<dbReference type="Proteomes" id="UP001500724">
    <property type="component" value="Unassembled WGS sequence"/>
</dbReference>
<evidence type="ECO:0000256" key="4">
    <source>
        <dbReference type="ARBA" id="ARBA00022692"/>
    </source>
</evidence>
<keyword evidence="12" id="KW-1185">Reference proteome</keyword>
<dbReference type="CDD" id="cd06581">
    <property type="entry name" value="TM_PBP1_LivM_like"/>
    <property type="match status" value="1"/>
</dbReference>
<evidence type="ECO:0000256" key="8">
    <source>
        <dbReference type="ARBA" id="ARBA00037998"/>
    </source>
</evidence>
<feature type="transmembrane region" description="Helical" evidence="10">
    <location>
        <begin position="303"/>
        <end position="327"/>
    </location>
</feature>
<accession>A0ABN1HF89</accession>
<feature type="region of interest" description="Disordered" evidence="9">
    <location>
        <begin position="427"/>
        <end position="463"/>
    </location>
</feature>
<dbReference type="Pfam" id="PF02653">
    <property type="entry name" value="BPD_transp_2"/>
    <property type="match status" value="2"/>
</dbReference>
<feature type="transmembrane region" description="Helical" evidence="10">
    <location>
        <begin position="339"/>
        <end position="367"/>
    </location>
</feature>
<dbReference type="InterPro" id="IPR001851">
    <property type="entry name" value="ABC_transp_permease"/>
</dbReference>
<dbReference type="CDD" id="cd06582">
    <property type="entry name" value="TM_PBP1_LivH_like"/>
    <property type="match status" value="1"/>
</dbReference>
<comment type="subcellular location">
    <subcellularLocation>
        <location evidence="1">Cell membrane</location>
        <topology evidence="1">Multi-pass membrane protein</topology>
    </subcellularLocation>
</comment>
<evidence type="ECO:0000256" key="9">
    <source>
        <dbReference type="SAM" id="MobiDB-lite"/>
    </source>
</evidence>
<feature type="transmembrane region" description="Helical" evidence="10">
    <location>
        <begin position="142"/>
        <end position="159"/>
    </location>
</feature>
<feature type="transmembrane region" description="Helical" evidence="10">
    <location>
        <begin position="190"/>
        <end position="212"/>
    </location>
</feature>
<dbReference type="InterPro" id="IPR043428">
    <property type="entry name" value="LivM-like"/>
</dbReference>
<dbReference type="EMBL" id="BAAAGU010000018">
    <property type="protein sequence ID" value="GAA0643854.1"/>
    <property type="molecule type" value="Genomic_DNA"/>
</dbReference>
<evidence type="ECO:0000256" key="1">
    <source>
        <dbReference type="ARBA" id="ARBA00004651"/>
    </source>
</evidence>
<organism evidence="11 12">
    <name type="scientific">Streptomyces thermocarboxydovorans</name>
    <dbReference type="NCBI Taxonomy" id="59298"/>
    <lineage>
        <taxon>Bacteria</taxon>
        <taxon>Bacillati</taxon>
        <taxon>Actinomycetota</taxon>
        <taxon>Actinomycetes</taxon>
        <taxon>Kitasatosporales</taxon>
        <taxon>Streptomycetaceae</taxon>
        <taxon>Streptomyces</taxon>
    </lineage>
</organism>
<keyword evidence="3" id="KW-1003">Cell membrane</keyword>
<reference evidence="11 12" key="1">
    <citation type="journal article" date="2019" name="Int. J. Syst. Evol. Microbiol.">
        <title>The Global Catalogue of Microorganisms (GCM) 10K type strain sequencing project: providing services to taxonomists for standard genome sequencing and annotation.</title>
        <authorList>
            <consortium name="The Broad Institute Genomics Platform"/>
            <consortium name="The Broad Institute Genome Sequencing Center for Infectious Disease"/>
            <person name="Wu L."/>
            <person name="Ma J."/>
        </authorList>
    </citation>
    <scope>NUCLEOTIDE SEQUENCE [LARGE SCALE GENOMIC DNA]</scope>
    <source>
        <strain evidence="11 12">JCM 10367</strain>
    </source>
</reference>
<evidence type="ECO:0000256" key="2">
    <source>
        <dbReference type="ARBA" id="ARBA00022448"/>
    </source>
</evidence>
<evidence type="ECO:0000256" key="10">
    <source>
        <dbReference type="SAM" id="Phobius"/>
    </source>
</evidence>
<comment type="similarity">
    <text evidence="8">Belongs to the binding-protein-dependent transport system permease family. LivHM subfamily.</text>
</comment>
<feature type="transmembrane region" description="Helical" evidence="10">
    <location>
        <begin position="34"/>
        <end position="53"/>
    </location>
</feature>
<evidence type="ECO:0000313" key="11">
    <source>
        <dbReference type="EMBL" id="GAA0643854.1"/>
    </source>
</evidence>
<evidence type="ECO:0000256" key="6">
    <source>
        <dbReference type="ARBA" id="ARBA00022989"/>
    </source>
</evidence>
<dbReference type="InterPro" id="IPR052157">
    <property type="entry name" value="BCAA_transport_permease"/>
</dbReference>
<feature type="transmembrane region" description="Helical" evidence="10">
    <location>
        <begin position="59"/>
        <end position="82"/>
    </location>
</feature>
<feature type="transmembrane region" description="Helical" evidence="10">
    <location>
        <begin position="12"/>
        <end position="29"/>
    </location>
</feature>
<evidence type="ECO:0008006" key="13">
    <source>
        <dbReference type="Google" id="ProtNLM"/>
    </source>
</evidence>
<sequence length="463" mass="47691">MTGFRDNVLNGLALGAVYALVALGFVVMFKASGVLNFAHGSILLLGGYLIAVLHDDLGFAGALALAVLTTAALAGALDRFLLQRAGQDEQSAHIQTIATIGIDILIFTDLARRIGGDLLSLGDPWGDSVTELGPVTVADSRLAAIAVSTVVIAAVFALFRFTPWGLSLRAAAEDLEAAALMGVRLRRVRALAWCLAGGLATLALVFLGHHVLLTWDSVTGGFNGRSVPPLTLGGFTFAASDPELVVLGVPFGAEERLWYLGLALFASAGGLLRGRPGRALAALRDSETAAAVLGVDVARHRSAAFVVSSMYAGLAGVLLALAFRRVVPDYFSLALSIDYLAMIVIGGLGSVAGATAGAVFVTALPLLMTRYADQLPLVTAPGSAEGSVGPTEAARYLYGAAIVLVLLYAPDGLHGLAHRIRARLGRNRPPSAGRSPVASVAAASSSFPSQPAAAAARSKEHTP</sequence>
<evidence type="ECO:0000256" key="7">
    <source>
        <dbReference type="ARBA" id="ARBA00023136"/>
    </source>
</evidence>
<keyword evidence="7 10" id="KW-0472">Membrane</keyword>
<dbReference type="PANTHER" id="PTHR11795">
    <property type="entry name" value="BRANCHED-CHAIN AMINO ACID TRANSPORT SYSTEM PERMEASE PROTEIN LIVH"/>
    <property type="match status" value="1"/>
</dbReference>
<keyword evidence="4 10" id="KW-0812">Transmembrane</keyword>
<protein>
    <recommendedName>
        <fullName evidence="13">Branched-chain amino acid ABC transporter permease</fullName>
    </recommendedName>
</protein>
<comment type="caution">
    <text evidence="11">The sequence shown here is derived from an EMBL/GenBank/DDBJ whole genome shotgun (WGS) entry which is preliminary data.</text>
</comment>
<evidence type="ECO:0000256" key="3">
    <source>
        <dbReference type="ARBA" id="ARBA00022475"/>
    </source>
</evidence>
<feature type="transmembrane region" description="Helical" evidence="10">
    <location>
        <begin position="257"/>
        <end position="274"/>
    </location>
</feature>
<name>A0ABN1HF89_9ACTN</name>
<evidence type="ECO:0000313" key="12">
    <source>
        <dbReference type="Proteomes" id="UP001500724"/>
    </source>
</evidence>
<keyword evidence="6 10" id="KW-1133">Transmembrane helix</keyword>
<feature type="compositionally biased region" description="Low complexity" evidence="9">
    <location>
        <begin position="429"/>
        <end position="456"/>
    </location>
</feature>